<dbReference type="PROSITE" id="PS50879">
    <property type="entry name" value="RNASE_H_1"/>
    <property type="match status" value="1"/>
</dbReference>
<dbReference type="GO" id="GO:0003676">
    <property type="term" value="F:nucleic acid binding"/>
    <property type="evidence" value="ECO:0007669"/>
    <property type="project" value="InterPro"/>
</dbReference>
<dbReference type="InterPro" id="IPR002156">
    <property type="entry name" value="RNaseH_domain"/>
</dbReference>
<feature type="non-terminal residue" evidence="3">
    <location>
        <position position="1"/>
    </location>
</feature>
<accession>A0A164EE60</accession>
<name>A0A164EE60_9CRUS</name>
<dbReference type="InterPro" id="IPR036397">
    <property type="entry name" value="RNaseH_sf"/>
</dbReference>
<proteinExistence type="predicted"/>
<feature type="domain" description="RNase H type-1" evidence="2">
    <location>
        <begin position="1"/>
        <end position="26"/>
    </location>
</feature>
<feature type="region of interest" description="Disordered" evidence="1">
    <location>
        <begin position="13"/>
        <end position="39"/>
    </location>
</feature>
<dbReference type="Gene3D" id="3.30.420.10">
    <property type="entry name" value="Ribonuclease H-like superfamily/Ribonuclease H"/>
    <property type="match status" value="1"/>
</dbReference>
<dbReference type="SUPFAM" id="SSF53098">
    <property type="entry name" value="Ribonuclease H-like"/>
    <property type="match status" value="1"/>
</dbReference>
<keyword evidence="4" id="KW-1185">Reference proteome</keyword>
<dbReference type="Proteomes" id="UP000076858">
    <property type="component" value="Unassembled WGS sequence"/>
</dbReference>
<gene>
    <name evidence="3" type="ORF">APZ42_008825</name>
</gene>
<evidence type="ECO:0000313" key="4">
    <source>
        <dbReference type="Proteomes" id="UP000076858"/>
    </source>
</evidence>
<sequence>NLYWIPSHVGIPGNERADKLASEESSRQGTGRLINNQLSAPEQSSIFRDYLKQINMTELQRGHEKDNTHQRKRT</sequence>
<feature type="compositionally biased region" description="Basic and acidic residues" evidence="1">
    <location>
        <begin position="15"/>
        <end position="26"/>
    </location>
</feature>
<dbReference type="AlphaFoldDB" id="A0A164EE60"/>
<protein>
    <recommendedName>
        <fullName evidence="2">RNase H type-1 domain-containing protein</fullName>
    </recommendedName>
</protein>
<dbReference type="EMBL" id="LRGB01024011">
    <property type="protein sequence ID" value="KZR96695.1"/>
    <property type="molecule type" value="Genomic_DNA"/>
</dbReference>
<feature type="compositionally biased region" description="Polar residues" evidence="1">
    <location>
        <begin position="27"/>
        <end position="39"/>
    </location>
</feature>
<dbReference type="InterPro" id="IPR012337">
    <property type="entry name" value="RNaseH-like_sf"/>
</dbReference>
<comment type="caution">
    <text evidence="3">The sequence shown here is derived from an EMBL/GenBank/DDBJ whole genome shotgun (WGS) entry which is preliminary data.</text>
</comment>
<evidence type="ECO:0000259" key="2">
    <source>
        <dbReference type="PROSITE" id="PS50879"/>
    </source>
</evidence>
<evidence type="ECO:0000256" key="1">
    <source>
        <dbReference type="SAM" id="MobiDB-lite"/>
    </source>
</evidence>
<feature type="non-terminal residue" evidence="3">
    <location>
        <position position="74"/>
    </location>
</feature>
<evidence type="ECO:0000313" key="3">
    <source>
        <dbReference type="EMBL" id="KZR96695.1"/>
    </source>
</evidence>
<organism evidence="3 4">
    <name type="scientific">Daphnia magna</name>
    <dbReference type="NCBI Taxonomy" id="35525"/>
    <lineage>
        <taxon>Eukaryota</taxon>
        <taxon>Metazoa</taxon>
        <taxon>Ecdysozoa</taxon>
        <taxon>Arthropoda</taxon>
        <taxon>Crustacea</taxon>
        <taxon>Branchiopoda</taxon>
        <taxon>Diplostraca</taxon>
        <taxon>Cladocera</taxon>
        <taxon>Anomopoda</taxon>
        <taxon>Daphniidae</taxon>
        <taxon>Daphnia</taxon>
    </lineage>
</organism>
<reference evidence="3 4" key="1">
    <citation type="submission" date="2016-03" db="EMBL/GenBank/DDBJ databases">
        <title>EvidentialGene: Evidence-directed Construction of Genes on Genomes.</title>
        <authorList>
            <person name="Gilbert D.G."/>
            <person name="Choi J.-H."/>
            <person name="Mockaitis K."/>
            <person name="Colbourne J."/>
            <person name="Pfrender M."/>
        </authorList>
    </citation>
    <scope>NUCLEOTIDE SEQUENCE [LARGE SCALE GENOMIC DNA]</scope>
    <source>
        <strain evidence="3 4">Xinb3</strain>
        <tissue evidence="3">Complete organism</tissue>
    </source>
</reference>
<dbReference type="GO" id="GO:0004523">
    <property type="term" value="F:RNA-DNA hybrid ribonuclease activity"/>
    <property type="evidence" value="ECO:0007669"/>
    <property type="project" value="InterPro"/>
</dbReference>